<dbReference type="STRING" id="59843.A3958_22420"/>
<dbReference type="GeneID" id="97555813"/>
<dbReference type="CDD" id="cd00090">
    <property type="entry name" value="HTH_ARSR"/>
    <property type="match status" value="1"/>
</dbReference>
<dbReference type="OrthoDB" id="155998at2"/>
<evidence type="ECO:0000313" key="2">
    <source>
        <dbReference type="EMBL" id="KZS48622.1"/>
    </source>
</evidence>
<proteinExistence type="predicted"/>
<dbReference type="InterPro" id="IPR036388">
    <property type="entry name" value="WH-like_DNA-bd_sf"/>
</dbReference>
<dbReference type="PANTHER" id="PTHR38600:SF2">
    <property type="entry name" value="SLL0088 PROTEIN"/>
    <property type="match status" value="1"/>
</dbReference>
<accession>A0A163M042</accession>
<protein>
    <submittedName>
        <fullName evidence="2">Transcriptional regulator</fullName>
    </submittedName>
</protein>
<dbReference type="InterPro" id="IPR011991">
    <property type="entry name" value="ArsR-like_HTH"/>
</dbReference>
<reference evidence="2" key="1">
    <citation type="journal article" date="2016" name="Genome Announc.">
        <title>Draft genomes of two strains of Paenibacillus glucanolyticus with capability to degrade lignocellulose.</title>
        <authorList>
            <person name="Mathews S.L."/>
            <person name="Pawlak J."/>
            <person name="Grunden A.M."/>
        </authorList>
    </citation>
    <scope>NUCLEOTIDE SEQUENCE [LARGE SCALE GENOMIC DNA]</scope>
    <source>
        <strain evidence="2">SLM1</strain>
    </source>
</reference>
<dbReference type="AlphaFoldDB" id="A0A163M042"/>
<keyword evidence="1" id="KW-0238">DNA-binding</keyword>
<dbReference type="Gene3D" id="1.10.10.10">
    <property type="entry name" value="Winged helix-like DNA-binding domain superfamily/Winged helix DNA-binding domain"/>
    <property type="match status" value="1"/>
</dbReference>
<gene>
    <name evidence="2" type="ORF">AWU65_23155</name>
</gene>
<dbReference type="PANTHER" id="PTHR38600">
    <property type="entry name" value="TRANSCRIPTIONAL REGULATORY PROTEIN"/>
    <property type="match status" value="1"/>
</dbReference>
<dbReference type="SUPFAM" id="SSF46785">
    <property type="entry name" value="Winged helix' DNA-binding domain"/>
    <property type="match status" value="1"/>
</dbReference>
<dbReference type="Pfam" id="PF13412">
    <property type="entry name" value="HTH_24"/>
    <property type="match status" value="1"/>
</dbReference>
<keyword evidence="3" id="KW-1185">Reference proteome</keyword>
<evidence type="ECO:0000313" key="3">
    <source>
        <dbReference type="Proteomes" id="UP000076796"/>
    </source>
</evidence>
<dbReference type="InterPro" id="IPR036390">
    <property type="entry name" value="WH_DNA-bd_sf"/>
</dbReference>
<dbReference type="Proteomes" id="UP000076796">
    <property type="component" value="Unassembled WGS sequence"/>
</dbReference>
<organism evidence="2 3">
    <name type="scientific">Paenibacillus glucanolyticus</name>
    <dbReference type="NCBI Taxonomy" id="59843"/>
    <lineage>
        <taxon>Bacteria</taxon>
        <taxon>Bacillati</taxon>
        <taxon>Bacillota</taxon>
        <taxon>Bacilli</taxon>
        <taxon>Bacillales</taxon>
        <taxon>Paenibacillaceae</taxon>
        <taxon>Paenibacillus</taxon>
    </lineage>
</organism>
<dbReference type="RefSeq" id="WP_063479453.1">
    <property type="nucleotide sequence ID" value="NZ_CP147845.1"/>
</dbReference>
<sequence length="213" mass="24589">MNTLTAPLRESSTKREILLLLKKLGSTTIQEMSEHLGVTGMAVRKHVNALKKDNYIQSSTIRQHIGRPTYIYSLTDLAEQLFPTQYDVLSLELMEEINHMFGELFVDELFKRRRKRLEQKYQLAMTGQNFEEKIVTLAKIQDNAGYMTSLVKIHDDKYSLEEGNCPIFQVASRYRQACQCELAMFESLLDSRVERKECIADGGTKCSFTFENI</sequence>
<dbReference type="EMBL" id="LWMH01000001">
    <property type="protein sequence ID" value="KZS48622.1"/>
    <property type="molecule type" value="Genomic_DNA"/>
</dbReference>
<name>A0A163M042_9BACL</name>
<dbReference type="GO" id="GO:0003677">
    <property type="term" value="F:DNA binding"/>
    <property type="evidence" value="ECO:0007669"/>
    <property type="project" value="UniProtKB-KW"/>
</dbReference>
<comment type="caution">
    <text evidence="2">The sequence shown here is derived from an EMBL/GenBank/DDBJ whole genome shotgun (WGS) entry which is preliminary data.</text>
</comment>
<evidence type="ECO:0000256" key="1">
    <source>
        <dbReference type="ARBA" id="ARBA00023125"/>
    </source>
</evidence>